<organism evidence="2 3">
    <name type="scientific">Lentinula lateritia</name>
    <dbReference type="NCBI Taxonomy" id="40482"/>
    <lineage>
        <taxon>Eukaryota</taxon>
        <taxon>Fungi</taxon>
        <taxon>Dikarya</taxon>
        <taxon>Basidiomycota</taxon>
        <taxon>Agaricomycotina</taxon>
        <taxon>Agaricomycetes</taxon>
        <taxon>Agaricomycetidae</taxon>
        <taxon>Agaricales</taxon>
        <taxon>Marasmiineae</taxon>
        <taxon>Omphalotaceae</taxon>
        <taxon>Lentinula</taxon>
    </lineage>
</organism>
<keyword evidence="1" id="KW-0472">Membrane</keyword>
<comment type="caution">
    <text evidence="2">The sequence shown here is derived from an EMBL/GenBank/DDBJ whole genome shotgun (WGS) entry which is preliminary data.</text>
</comment>
<keyword evidence="1" id="KW-0812">Transmembrane</keyword>
<feature type="transmembrane region" description="Helical" evidence="1">
    <location>
        <begin position="52"/>
        <end position="70"/>
    </location>
</feature>
<reference evidence="2" key="1">
    <citation type="submission" date="2022-08" db="EMBL/GenBank/DDBJ databases">
        <title>A Global Phylogenomic Analysis of the Shiitake Genus Lentinula.</title>
        <authorList>
            <consortium name="DOE Joint Genome Institute"/>
            <person name="Sierra-Patev S."/>
            <person name="Min B."/>
            <person name="Naranjo-Ortiz M."/>
            <person name="Looney B."/>
            <person name="Konkel Z."/>
            <person name="Slot J.C."/>
            <person name="Sakamoto Y."/>
            <person name="Steenwyk J.L."/>
            <person name="Rokas A."/>
            <person name="Carro J."/>
            <person name="Camarero S."/>
            <person name="Ferreira P."/>
            <person name="Molpeceres G."/>
            <person name="Ruiz-Duenas F.J."/>
            <person name="Serrano A."/>
            <person name="Henrissat B."/>
            <person name="Drula E."/>
            <person name="Hughes K.W."/>
            <person name="Mata J.L."/>
            <person name="Ishikawa N.K."/>
            <person name="Vargas-Isla R."/>
            <person name="Ushijima S."/>
            <person name="Smith C.A."/>
            <person name="Ahrendt S."/>
            <person name="Andreopoulos W."/>
            <person name="He G."/>
            <person name="Labutti K."/>
            <person name="Lipzen A."/>
            <person name="Ng V."/>
            <person name="Riley R."/>
            <person name="Sandor L."/>
            <person name="Barry K."/>
            <person name="Martinez A.T."/>
            <person name="Xiao Y."/>
            <person name="Gibbons J.G."/>
            <person name="Terashima K."/>
            <person name="Grigoriev I.V."/>
            <person name="Hibbett D.S."/>
        </authorList>
    </citation>
    <scope>NUCLEOTIDE SEQUENCE</scope>
    <source>
        <strain evidence="2">RHP3577 ss4</strain>
    </source>
</reference>
<proteinExistence type="predicted"/>
<keyword evidence="3" id="KW-1185">Reference proteome</keyword>
<evidence type="ECO:0000256" key="1">
    <source>
        <dbReference type="SAM" id="Phobius"/>
    </source>
</evidence>
<sequence length="235" mass="27056">MFTLSRRDPHFFPYPLIPSTFATTTVFVDYLTTPLVKRFQGSMLPRIVTSPFFVLPCLWVATLAVFALPMPTGGKDAAVVFGPQLPMIVDLHIFIAQMNTLEEHLLMGIGDTIIHANVSDESQRITNTTLIPRKFTVHLETLKKVYHTVPIGEARFKDEQDEQDVIKEMLQLKLPPFSHRGTCRDYISQVLQELKVRGYIIDPGVLRRYRKIYNERYEKVFKDYYTEKGIESGTI</sequence>
<keyword evidence="1" id="KW-1133">Transmembrane helix</keyword>
<evidence type="ECO:0000313" key="2">
    <source>
        <dbReference type="EMBL" id="KAJ4477096.1"/>
    </source>
</evidence>
<name>A0ABQ8V6P5_9AGAR</name>
<evidence type="ECO:0000313" key="3">
    <source>
        <dbReference type="Proteomes" id="UP001150217"/>
    </source>
</evidence>
<protein>
    <submittedName>
        <fullName evidence="2">Uncharacterized protein</fullName>
    </submittedName>
</protein>
<dbReference type="Proteomes" id="UP001150217">
    <property type="component" value="Unassembled WGS sequence"/>
</dbReference>
<gene>
    <name evidence="2" type="ORF">C8R41DRAFT_923132</name>
</gene>
<dbReference type="EMBL" id="JANVFT010000068">
    <property type="protein sequence ID" value="KAJ4477096.1"/>
    <property type="molecule type" value="Genomic_DNA"/>
</dbReference>
<accession>A0ABQ8V6P5</accession>